<dbReference type="GO" id="GO:0008270">
    <property type="term" value="F:zinc ion binding"/>
    <property type="evidence" value="ECO:0007669"/>
    <property type="project" value="UniProtKB-KW"/>
</dbReference>
<dbReference type="PROSITE" id="PS00150">
    <property type="entry name" value="ACYLPHOSPHATASE_1"/>
    <property type="match status" value="1"/>
</dbReference>
<dbReference type="PANTHER" id="PTHR42959">
    <property type="entry name" value="CARBAMOYLTRANSFERASE"/>
    <property type="match status" value="1"/>
</dbReference>
<dbReference type="PIRSF" id="PIRSF006256">
    <property type="entry name" value="CMPcnvr_hdrg_mat"/>
    <property type="match status" value="1"/>
</dbReference>
<proteinExistence type="inferred from homology"/>
<dbReference type="EMBL" id="AMRA01000041">
    <property type="protein sequence ID" value="EKF24412.1"/>
    <property type="molecule type" value="Genomic_DNA"/>
</dbReference>
<dbReference type="Pfam" id="PF17788">
    <property type="entry name" value="HypF_C"/>
    <property type="match status" value="1"/>
</dbReference>
<dbReference type="AlphaFoldDB" id="K5BG29"/>
<protein>
    <recommendedName>
        <fullName evidence="8">Carbamoyltransferase</fullName>
        <ecNumber evidence="8">6.2.-.-</ecNumber>
    </recommendedName>
</protein>
<dbReference type="eggNOG" id="COG0068">
    <property type="taxonomic scope" value="Bacteria"/>
</dbReference>
<reference evidence="13 14" key="1">
    <citation type="journal article" date="2012" name="J. Bacteriol.">
        <title>Genome sequence of Mycobacterium hassiacum DSM 44199, a rare source of heat-stable mycobacterial proteins.</title>
        <authorList>
            <person name="Tiago I."/>
            <person name="Maranha A."/>
            <person name="Mendes V."/>
            <person name="Alarico S."/>
            <person name="Moynihan P.J."/>
            <person name="Clarke A.J."/>
            <person name="Macedo-Ribeiro S."/>
            <person name="Pereira P.J."/>
            <person name="Empadinhas N."/>
        </authorList>
    </citation>
    <scope>NUCLEOTIDE SEQUENCE [LARGE SCALE GENOMIC DNA]</scope>
    <source>
        <strain evidence="14">DSM 44199 / CIP 105218 / JCM 12690 / 3849</strain>
    </source>
</reference>
<organism evidence="13 14">
    <name type="scientific">Mycolicibacterium hassiacum (strain DSM 44199 / CIP 105218 / JCM 12690 / 3849)</name>
    <name type="common">Mycobacterium hassiacum</name>
    <dbReference type="NCBI Taxonomy" id="1122247"/>
    <lineage>
        <taxon>Bacteria</taxon>
        <taxon>Bacillati</taxon>
        <taxon>Actinomycetota</taxon>
        <taxon>Actinomycetes</taxon>
        <taxon>Mycobacteriales</taxon>
        <taxon>Mycobacteriaceae</taxon>
        <taxon>Mycolicibacterium</taxon>
    </lineage>
</organism>
<dbReference type="InterPro" id="IPR036046">
    <property type="entry name" value="Acylphosphatase-like_dom_sf"/>
</dbReference>
<evidence type="ECO:0000256" key="10">
    <source>
        <dbReference type="SAM" id="MobiDB-lite"/>
    </source>
</evidence>
<evidence type="ECO:0000313" key="14">
    <source>
        <dbReference type="Proteomes" id="UP000006265"/>
    </source>
</evidence>
<evidence type="ECO:0000256" key="7">
    <source>
        <dbReference type="ARBA" id="ARBA00048220"/>
    </source>
</evidence>
<keyword evidence="14" id="KW-1185">Reference proteome</keyword>
<dbReference type="PROSITE" id="PS51160">
    <property type="entry name" value="ACYLPHOSPHATASE_3"/>
    <property type="match status" value="1"/>
</dbReference>
<dbReference type="GO" id="GO:0003725">
    <property type="term" value="F:double-stranded RNA binding"/>
    <property type="evidence" value="ECO:0007669"/>
    <property type="project" value="InterPro"/>
</dbReference>
<evidence type="ECO:0000256" key="8">
    <source>
        <dbReference type="PIRNR" id="PIRNR006256"/>
    </source>
</evidence>
<dbReference type="InterPro" id="IPR017945">
    <property type="entry name" value="DHBP_synth_RibB-like_a/b_dom"/>
</dbReference>
<evidence type="ECO:0000256" key="4">
    <source>
        <dbReference type="ARBA" id="ARBA00022723"/>
    </source>
</evidence>
<keyword evidence="6" id="KW-0862">Zinc</keyword>
<dbReference type="Proteomes" id="UP000006265">
    <property type="component" value="Unassembled WGS sequence"/>
</dbReference>
<comment type="similarity">
    <text evidence="2 8">Belongs to the carbamoyltransferase HypF family.</text>
</comment>
<comment type="catalytic activity">
    <reaction evidence="7">
        <text>C-terminal L-cysteinyl-[HypE protein] + carbamoyl phosphate + ATP + H2O = C-terminal S-carboxamide-L-cysteinyl-[HypE protein] + AMP + phosphate + diphosphate + H(+)</text>
        <dbReference type="Rhea" id="RHEA:55636"/>
        <dbReference type="Rhea" id="RHEA-COMP:14247"/>
        <dbReference type="Rhea" id="RHEA-COMP:14392"/>
        <dbReference type="ChEBI" id="CHEBI:15377"/>
        <dbReference type="ChEBI" id="CHEBI:15378"/>
        <dbReference type="ChEBI" id="CHEBI:30616"/>
        <dbReference type="ChEBI" id="CHEBI:33019"/>
        <dbReference type="ChEBI" id="CHEBI:43474"/>
        <dbReference type="ChEBI" id="CHEBI:58228"/>
        <dbReference type="ChEBI" id="CHEBI:76913"/>
        <dbReference type="ChEBI" id="CHEBI:139126"/>
        <dbReference type="ChEBI" id="CHEBI:456215"/>
    </reaction>
</comment>
<evidence type="ECO:0000313" key="13">
    <source>
        <dbReference type="EMBL" id="EKF24412.1"/>
    </source>
</evidence>
<dbReference type="PROSITE" id="PS51163">
    <property type="entry name" value="YRDC"/>
    <property type="match status" value="1"/>
</dbReference>
<dbReference type="InterPro" id="IPR041440">
    <property type="entry name" value="HypF_C"/>
</dbReference>
<feature type="active site" evidence="9">
    <location>
        <position position="31"/>
    </location>
</feature>
<dbReference type="GO" id="GO:0016874">
    <property type="term" value="F:ligase activity"/>
    <property type="evidence" value="ECO:0007669"/>
    <property type="project" value="UniProtKB-UniRule"/>
</dbReference>
<evidence type="ECO:0000256" key="5">
    <source>
        <dbReference type="ARBA" id="ARBA00022771"/>
    </source>
</evidence>
<dbReference type="InterPro" id="IPR017968">
    <property type="entry name" value="Acylphosphatase_CS"/>
</dbReference>
<accession>K5BG29</accession>
<keyword evidence="13" id="KW-0808">Transferase</keyword>
<dbReference type="Pfam" id="PF22521">
    <property type="entry name" value="HypF_C_2"/>
    <property type="match status" value="1"/>
</dbReference>
<comment type="pathway">
    <text evidence="1">Protein modification; [NiFe] hydrogenase maturation.</text>
</comment>
<name>K5BG29_MYCHD</name>
<feature type="active site" evidence="9">
    <location>
        <position position="49"/>
    </location>
</feature>
<dbReference type="STRING" id="1122247.GCA_000379865_00433"/>
<dbReference type="PANTHER" id="PTHR42959:SF1">
    <property type="entry name" value="CARBAMOYLTRANSFERASE HYPF"/>
    <property type="match status" value="1"/>
</dbReference>
<evidence type="ECO:0000259" key="11">
    <source>
        <dbReference type="PROSITE" id="PS51160"/>
    </source>
</evidence>
<dbReference type="Pfam" id="PF07503">
    <property type="entry name" value="zf-HYPF"/>
    <property type="match status" value="2"/>
</dbReference>
<evidence type="ECO:0000256" key="9">
    <source>
        <dbReference type="PROSITE-ProRule" id="PRU00520"/>
    </source>
</evidence>
<dbReference type="Gene3D" id="3.30.110.120">
    <property type="match status" value="1"/>
</dbReference>
<feature type="region of interest" description="Disordered" evidence="10">
    <location>
        <begin position="791"/>
        <end position="818"/>
    </location>
</feature>
<evidence type="ECO:0000256" key="2">
    <source>
        <dbReference type="ARBA" id="ARBA00008097"/>
    </source>
</evidence>
<dbReference type="GO" id="GO:0051604">
    <property type="term" value="P:protein maturation"/>
    <property type="evidence" value="ECO:0007669"/>
    <property type="project" value="TreeGrafter"/>
</dbReference>
<comment type="catalytic activity">
    <reaction evidence="9">
        <text>an acyl phosphate + H2O = a carboxylate + phosphate + H(+)</text>
        <dbReference type="Rhea" id="RHEA:14965"/>
        <dbReference type="ChEBI" id="CHEBI:15377"/>
        <dbReference type="ChEBI" id="CHEBI:15378"/>
        <dbReference type="ChEBI" id="CHEBI:29067"/>
        <dbReference type="ChEBI" id="CHEBI:43474"/>
        <dbReference type="ChEBI" id="CHEBI:59918"/>
        <dbReference type="EC" id="3.6.1.7"/>
    </reaction>
</comment>
<feature type="domain" description="YrdC-like" evidence="12">
    <location>
        <begin position="212"/>
        <end position="404"/>
    </location>
</feature>
<dbReference type="SUPFAM" id="SSF55821">
    <property type="entry name" value="YrdC/RibB"/>
    <property type="match status" value="1"/>
</dbReference>
<feature type="compositionally biased region" description="Low complexity" evidence="10">
    <location>
        <begin position="791"/>
        <end position="805"/>
    </location>
</feature>
<keyword evidence="5" id="KW-0863">Zinc-finger</keyword>
<dbReference type="InterPro" id="IPR004421">
    <property type="entry name" value="Carbamoyltransferase_HypF"/>
</dbReference>
<dbReference type="EC" id="6.2.-.-" evidence="8"/>
<dbReference type="InterPro" id="IPR055128">
    <property type="entry name" value="HypF_C_2"/>
</dbReference>
<evidence type="ECO:0000256" key="6">
    <source>
        <dbReference type="ARBA" id="ARBA00022833"/>
    </source>
</evidence>
<dbReference type="PATRIC" id="fig|1122247.3.peg.1555"/>
<dbReference type="GO" id="GO:0003998">
    <property type="term" value="F:acylphosphatase activity"/>
    <property type="evidence" value="ECO:0007669"/>
    <property type="project" value="UniProtKB-EC"/>
</dbReference>
<keyword evidence="9" id="KW-0378">Hydrolase</keyword>
<dbReference type="SUPFAM" id="SSF53067">
    <property type="entry name" value="Actin-like ATPase domain"/>
    <property type="match status" value="1"/>
</dbReference>
<feature type="domain" description="Acylphosphatase-like" evidence="11">
    <location>
        <begin position="16"/>
        <end position="102"/>
    </location>
</feature>
<evidence type="ECO:0000256" key="3">
    <source>
        <dbReference type="ARBA" id="ARBA00022598"/>
    </source>
</evidence>
<dbReference type="NCBIfam" id="TIGR00143">
    <property type="entry name" value="hypF"/>
    <property type="match status" value="1"/>
</dbReference>
<dbReference type="InterPro" id="IPR011125">
    <property type="entry name" value="Znf_HypF"/>
</dbReference>
<dbReference type="Pfam" id="PF01300">
    <property type="entry name" value="Sua5_yciO_yrdC"/>
    <property type="match status" value="1"/>
</dbReference>
<comment type="caution">
    <text evidence="13">The sequence shown here is derived from an EMBL/GenBank/DDBJ whole genome shotgun (WGS) entry which is preliminary data.</text>
</comment>
<gene>
    <name evidence="13" type="primary">hypF</name>
    <name evidence="13" type="ORF">C731_1617</name>
</gene>
<sequence length="818" mass="86266">MSMESGVSMKSGVAQRRRLTVTGVVQGVGFRPFVHRVATELRLAGFVGNDSSSVFIEVQGEPAALDEFVRRLHTEAPPLARIDAVTATELEPITDSGFHIVESHHDANAPTPIPPDIAVCDDCLAELFDPSDRRYRHPFITCTNCGPRFTIITALPYDRPTTTMAGFEMCPRCAAEYADPADRRFHAQPIACPDCGPTLWFAADGQRRTGSDAALAAAQRALSDGRIVAVKGIGGYHLACLPHDDAAVAALRQRKARGGKPFAVMVRDLETAARFAEISAEEAAILTSPARPIVLLRRRPDAPIAAQVAPGNPLIGLMLPYSPIHHLLFAPVPGAPTPVPEALVLTSANRSDEPICHTDADAAQRLPALADAVLDHNRPIHVPCDDSVVRVVDGRELPIRRSRGYAPLPVDLGRDGPAVLAVGGELKNTFCLTDGRRAYLSAHIGDMGTVETLSAFGRSVRQLTTMRGEPVRLAADLHPGYVTRGWAERNAGDRPLDLVQHHHAHVVSLLAEHGRLGEPVIGVAFDGTGYGCDETVWGGEILRLGTDTHRFTRAGHLGGVPLAGGDAAVRNPWRMALAQLWNAGLDWDPSLPPVATATDAELRLLRTQFDTGRGCVPTSSMGRLFDAVAALLGVRQRIDYEGQAAIELEVLAGTAASTSVPLRLPVGADGVLDPAPLITALVSALHDGAAPAELALAFHQAVALAVAEVVTLVAGPTRVVGLTGGVFQNVLLLRRCRQLLEEAGFEVLVHRTVPPNDGGLALGQAAVSRIAASQTPAAAAANQTPAAAAANQTPAAAAADQTPAAGDTRTRQGATSCA</sequence>
<keyword evidence="3" id="KW-0436">Ligase</keyword>
<dbReference type="InterPro" id="IPR006070">
    <property type="entry name" value="Sua5-like_dom"/>
</dbReference>
<dbReference type="GO" id="GO:0016743">
    <property type="term" value="F:carboxyl- or carbamoyltransferase activity"/>
    <property type="evidence" value="ECO:0007669"/>
    <property type="project" value="UniProtKB-UniRule"/>
</dbReference>
<evidence type="ECO:0000256" key="1">
    <source>
        <dbReference type="ARBA" id="ARBA00004711"/>
    </source>
</evidence>
<dbReference type="Pfam" id="PF00708">
    <property type="entry name" value="Acylphosphatase"/>
    <property type="match status" value="1"/>
</dbReference>
<dbReference type="UniPathway" id="UPA00335"/>
<dbReference type="Gene3D" id="3.30.420.40">
    <property type="match status" value="1"/>
</dbReference>
<dbReference type="InterPro" id="IPR001792">
    <property type="entry name" value="Acylphosphatase-like_dom"/>
</dbReference>
<evidence type="ECO:0000259" key="12">
    <source>
        <dbReference type="PROSITE" id="PS51163"/>
    </source>
</evidence>
<dbReference type="Gene3D" id="3.30.420.360">
    <property type="match status" value="1"/>
</dbReference>
<dbReference type="Gene3D" id="3.90.870.50">
    <property type="match status" value="1"/>
</dbReference>
<keyword evidence="4" id="KW-0479">Metal-binding</keyword>
<dbReference type="InterPro" id="IPR051060">
    <property type="entry name" value="Carbamoyltrans_HypF-like"/>
</dbReference>
<dbReference type="SUPFAM" id="SSF54975">
    <property type="entry name" value="Acylphosphatase/BLUF domain-like"/>
    <property type="match status" value="1"/>
</dbReference>
<dbReference type="InterPro" id="IPR043129">
    <property type="entry name" value="ATPase_NBD"/>
</dbReference>